<dbReference type="OrthoDB" id="8764943at2"/>
<dbReference type="RefSeq" id="WP_072765830.1">
    <property type="nucleotide sequence ID" value="NZ_FQYX01000040.1"/>
</dbReference>
<organism evidence="1 2">
    <name type="scientific">Arenibacter nanhaiticus</name>
    <dbReference type="NCBI Taxonomy" id="558155"/>
    <lineage>
        <taxon>Bacteria</taxon>
        <taxon>Pseudomonadati</taxon>
        <taxon>Bacteroidota</taxon>
        <taxon>Flavobacteriia</taxon>
        <taxon>Flavobacteriales</taxon>
        <taxon>Flavobacteriaceae</taxon>
        <taxon>Arenibacter</taxon>
    </lineage>
</organism>
<accession>A0A1M6MC45</accession>
<dbReference type="STRING" id="558155.SAMN04487911_1405"/>
<name>A0A1M6MC45_9FLAO</name>
<proteinExistence type="predicted"/>
<gene>
    <name evidence="1" type="ORF">SAMN04487911_1405</name>
</gene>
<dbReference type="EMBL" id="FQYX01000040">
    <property type="protein sequence ID" value="SHJ81014.1"/>
    <property type="molecule type" value="Genomic_DNA"/>
</dbReference>
<dbReference type="AlphaFoldDB" id="A0A1M6MC45"/>
<dbReference type="Proteomes" id="UP000184231">
    <property type="component" value="Unassembled WGS sequence"/>
</dbReference>
<reference evidence="2" key="1">
    <citation type="submission" date="2016-11" db="EMBL/GenBank/DDBJ databases">
        <authorList>
            <person name="Varghese N."/>
            <person name="Submissions S."/>
        </authorList>
    </citation>
    <scope>NUCLEOTIDE SEQUENCE [LARGE SCALE GENOMIC DNA]</scope>
    <source>
        <strain evidence="2">CGMCC 1.8863</strain>
    </source>
</reference>
<sequence>MTRNVDLVNNRTILSSGTEYRNETYYNIVFGTDYHINETNLLTLSGNFAMEIEDQPSSTAFAAIGANGETNAEWDRDEVTEPRCRP</sequence>
<evidence type="ECO:0000313" key="2">
    <source>
        <dbReference type="Proteomes" id="UP000184231"/>
    </source>
</evidence>
<keyword evidence="2" id="KW-1185">Reference proteome</keyword>
<evidence type="ECO:0000313" key="1">
    <source>
        <dbReference type="EMBL" id="SHJ81014.1"/>
    </source>
</evidence>
<protein>
    <submittedName>
        <fullName evidence="1">Uncharacterized protein</fullName>
    </submittedName>
</protein>